<keyword evidence="3" id="KW-1185">Reference proteome</keyword>
<dbReference type="SUPFAM" id="SSF55008">
    <property type="entry name" value="HMA, heavy metal-associated domain"/>
    <property type="match status" value="1"/>
</dbReference>
<proteinExistence type="predicted"/>
<dbReference type="EMBL" id="BAAAOS010000020">
    <property type="protein sequence ID" value="GAA1580102.1"/>
    <property type="molecule type" value="Genomic_DNA"/>
</dbReference>
<name>A0ABN2DP37_9ACTN</name>
<reference evidence="2 3" key="1">
    <citation type="journal article" date="2019" name="Int. J. Syst. Evol. Microbiol.">
        <title>The Global Catalogue of Microorganisms (GCM) 10K type strain sequencing project: providing services to taxonomists for standard genome sequencing and annotation.</title>
        <authorList>
            <consortium name="The Broad Institute Genomics Platform"/>
            <consortium name="The Broad Institute Genome Sequencing Center for Infectious Disease"/>
            <person name="Wu L."/>
            <person name="Ma J."/>
        </authorList>
    </citation>
    <scope>NUCLEOTIDE SEQUENCE [LARGE SCALE GENOMIC DNA]</scope>
    <source>
        <strain evidence="2 3">JCM 14969</strain>
    </source>
</reference>
<evidence type="ECO:0000313" key="3">
    <source>
        <dbReference type="Proteomes" id="UP001500393"/>
    </source>
</evidence>
<evidence type="ECO:0000313" key="2">
    <source>
        <dbReference type="EMBL" id="GAA1580102.1"/>
    </source>
</evidence>
<dbReference type="Pfam" id="PF00403">
    <property type="entry name" value="HMA"/>
    <property type="match status" value="1"/>
</dbReference>
<feature type="domain" description="HMA" evidence="1">
    <location>
        <begin position="3"/>
        <end position="68"/>
    </location>
</feature>
<dbReference type="InterPro" id="IPR036163">
    <property type="entry name" value="HMA_dom_sf"/>
</dbReference>
<dbReference type="PROSITE" id="PS50846">
    <property type="entry name" value="HMA_2"/>
    <property type="match status" value="1"/>
</dbReference>
<dbReference type="CDD" id="cd00371">
    <property type="entry name" value="HMA"/>
    <property type="match status" value="1"/>
</dbReference>
<comment type="caution">
    <text evidence="2">The sequence shown here is derived from an EMBL/GenBank/DDBJ whole genome shotgun (WGS) entry which is preliminary data.</text>
</comment>
<dbReference type="RefSeq" id="WP_344215502.1">
    <property type="nucleotide sequence ID" value="NZ_BAAAOS010000020.1"/>
</dbReference>
<organism evidence="2 3">
    <name type="scientific">Kribbella sancticallisti</name>
    <dbReference type="NCBI Taxonomy" id="460087"/>
    <lineage>
        <taxon>Bacteria</taxon>
        <taxon>Bacillati</taxon>
        <taxon>Actinomycetota</taxon>
        <taxon>Actinomycetes</taxon>
        <taxon>Propionibacteriales</taxon>
        <taxon>Kribbellaceae</taxon>
        <taxon>Kribbella</taxon>
    </lineage>
</organism>
<sequence length="73" mass="7915">MNEQLVLRVLGMDCAACEQRLAYAVRRVEGVRYAVADHGTGVLEVHLMPGTDREAVAARVVEAGFTVTGVETR</sequence>
<dbReference type="InterPro" id="IPR006121">
    <property type="entry name" value="HMA_dom"/>
</dbReference>
<gene>
    <name evidence="2" type="ORF">GCM10009789_37330</name>
</gene>
<protein>
    <recommendedName>
        <fullName evidence="1">HMA domain-containing protein</fullName>
    </recommendedName>
</protein>
<evidence type="ECO:0000259" key="1">
    <source>
        <dbReference type="PROSITE" id="PS50846"/>
    </source>
</evidence>
<accession>A0ABN2DP37</accession>
<dbReference type="Gene3D" id="3.30.70.100">
    <property type="match status" value="1"/>
</dbReference>
<dbReference type="Proteomes" id="UP001500393">
    <property type="component" value="Unassembled WGS sequence"/>
</dbReference>